<dbReference type="HOGENOM" id="CLU_019250_2_2_5"/>
<dbReference type="Gene3D" id="3.40.50.880">
    <property type="match status" value="1"/>
</dbReference>
<comment type="similarity">
    <text evidence="2 7">Belongs to the CobB/CobQ family. CobQ subfamily.</text>
</comment>
<dbReference type="InterPro" id="IPR002586">
    <property type="entry name" value="CobQ/CobB/MinD/ParA_Nub-bd_dom"/>
</dbReference>
<protein>
    <recommendedName>
        <fullName evidence="3 7">Cobyric acid synthase</fullName>
    </recommendedName>
</protein>
<keyword evidence="4 7" id="KW-0169">Cobalamin biosynthesis</keyword>
<feature type="domain" description="CobB/CobQ-like glutamine amidotransferase" evidence="9">
    <location>
        <begin position="261"/>
        <end position="443"/>
    </location>
</feature>
<evidence type="ECO:0000256" key="1">
    <source>
        <dbReference type="ARBA" id="ARBA00004953"/>
    </source>
</evidence>
<sequence length="494" mass="51938">MPRTPAIMLQGTGSDVGKTVLVAGLCRLFARRGLKVRPFKPQNMSNNAAVALIPETGGFGEIGRGQRLQALACGTAPTVDMNPVLLKPQSETGSQIVLRGRVAGEAKGRDYQRLKAGFLDTVLDSFARLSAGADLVIVEGAGSPAEINLRANDIANMGFATAADVPVILVGDIDRGGVIASLVGTHAILPEADRRQIAGYLINKFRGDVSLFDDGLAAITDFTGWPSLGVVPHLAAAAKLPAEDSVALERLSAPGAERKLTVAVPLLGRIANFDDLDPLKAEPDVDIVFVRPGDRLPEHAALVLIPGSKSTIGDLAAFRANGWDRDLAAHHARGGHVVGLCGGYQMLGRAVRDPHGIEGPVRQAEGLGLLDVETVMEPEKTVREARVTAPDGAPLDGYEIHLGRTAGPDCARPVCLIDGTPDGASSPDGRVFGTYLHGLFGADGWRRSFLARFGLDAADTGYRAGVEAALDAIADELERVIAVDRLLALARNRD</sequence>
<dbReference type="RefSeq" id="WP_009211134.1">
    <property type="nucleotide sequence ID" value="NZ_BBWP01000006.1"/>
</dbReference>
<comment type="caution">
    <text evidence="10">The sequence shown here is derived from an EMBL/GenBank/DDBJ whole genome shotgun (WGS) entry which is preliminary data.</text>
</comment>
<evidence type="ECO:0000256" key="7">
    <source>
        <dbReference type="HAMAP-Rule" id="MF_00028"/>
    </source>
</evidence>
<dbReference type="PANTHER" id="PTHR21343:SF1">
    <property type="entry name" value="COBYRIC ACID SYNTHASE"/>
    <property type="match status" value="1"/>
</dbReference>
<evidence type="ECO:0000256" key="5">
    <source>
        <dbReference type="ARBA" id="ARBA00022962"/>
    </source>
</evidence>
<name>Q1YF60_AURMS</name>
<dbReference type="InterPro" id="IPR004459">
    <property type="entry name" value="CobQ_synth"/>
</dbReference>
<gene>
    <name evidence="7" type="primary">cobQ</name>
    <name evidence="10" type="ORF">SI859A1_03321</name>
</gene>
<feature type="domain" description="CobQ/CobB/MinD/ParA nucleotide binding" evidence="8">
    <location>
        <begin position="7"/>
        <end position="244"/>
    </location>
</feature>
<dbReference type="SUPFAM" id="SSF52540">
    <property type="entry name" value="P-loop containing nucleoside triphosphate hydrolases"/>
    <property type="match status" value="1"/>
</dbReference>
<evidence type="ECO:0000256" key="6">
    <source>
        <dbReference type="ARBA" id="ARBA00025166"/>
    </source>
</evidence>
<dbReference type="Pfam" id="PF07685">
    <property type="entry name" value="GATase_3"/>
    <property type="match status" value="1"/>
</dbReference>
<dbReference type="BioCyc" id="AURANTIMONAS:SI859A1_03321-MONOMER"/>
<dbReference type="HAMAP" id="MF_00028">
    <property type="entry name" value="CobQ"/>
    <property type="match status" value="1"/>
</dbReference>
<organism evidence="10 11">
    <name type="scientific">Aurantimonas manganoxydans (strain ATCC BAA-1229 / DSM 21871 / SI85-9A1)</name>
    <dbReference type="NCBI Taxonomy" id="287752"/>
    <lineage>
        <taxon>Bacteria</taxon>
        <taxon>Pseudomonadati</taxon>
        <taxon>Pseudomonadota</taxon>
        <taxon>Alphaproteobacteria</taxon>
        <taxon>Hyphomicrobiales</taxon>
        <taxon>Aurantimonadaceae</taxon>
        <taxon>Aurantimonas</taxon>
    </lineage>
</organism>
<dbReference type="CDD" id="cd01750">
    <property type="entry name" value="GATase1_CobQ"/>
    <property type="match status" value="1"/>
</dbReference>
<dbReference type="GO" id="GO:0015420">
    <property type="term" value="F:ABC-type vitamin B12 transporter activity"/>
    <property type="evidence" value="ECO:0007669"/>
    <property type="project" value="UniProtKB-UniRule"/>
</dbReference>
<accession>Q1YF60</accession>
<dbReference type="Proteomes" id="UP000000321">
    <property type="component" value="Unassembled WGS sequence"/>
</dbReference>
<dbReference type="InterPro" id="IPR033949">
    <property type="entry name" value="CobQ_GATase1"/>
</dbReference>
<dbReference type="OrthoDB" id="9808302at2"/>
<dbReference type="InterPro" id="IPR047045">
    <property type="entry name" value="CobQ_N"/>
</dbReference>
<dbReference type="EMBL" id="AAPJ01000006">
    <property type="protein sequence ID" value="EAS49113.1"/>
    <property type="molecule type" value="Genomic_DNA"/>
</dbReference>
<comment type="pathway">
    <text evidence="1 7">Cofactor biosynthesis; adenosylcobalamin biosynthesis.</text>
</comment>
<dbReference type="NCBIfam" id="TIGR00313">
    <property type="entry name" value="cobQ"/>
    <property type="match status" value="1"/>
</dbReference>
<dbReference type="InterPro" id="IPR011698">
    <property type="entry name" value="GATase_3"/>
</dbReference>
<dbReference type="PROSITE" id="PS51274">
    <property type="entry name" value="GATASE_COBBQ"/>
    <property type="match status" value="1"/>
</dbReference>
<dbReference type="CDD" id="cd05389">
    <property type="entry name" value="CobQ_N"/>
    <property type="match status" value="1"/>
</dbReference>
<dbReference type="InterPro" id="IPR027417">
    <property type="entry name" value="P-loop_NTPase"/>
</dbReference>
<evidence type="ECO:0000256" key="3">
    <source>
        <dbReference type="ARBA" id="ARBA00019833"/>
    </source>
</evidence>
<feature type="active site" description="Nucleophile" evidence="7">
    <location>
        <position position="341"/>
    </location>
</feature>
<dbReference type="GO" id="GO:0003824">
    <property type="term" value="F:catalytic activity"/>
    <property type="evidence" value="ECO:0007669"/>
    <property type="project" value="InterPro"/>
</dbReference>
<keyword evidence="5 7" id="KW-0315">Glutamine amidotransferase</keyword>
<evidence type="ECO:0000256" key="4">
    <source>
        <dbReference type="ARBA" id="ARBA00022573"/>
    </source>
</evidence>
<feature type="active site" evidence="7">
    <location>
        <position position="437"/>
    </location>
</feature>
<evidence type="ECO:0000313" key="10">
    <source>
        <dbReference type="EMBL" id="EAS49113.1"/>
    </source>
</evidence>
<evidence type="ECO:0000313" key="11">
    <source>
        <dbReference type="Proteomes" id="UP000000321"/>
    </source>
</evidence>
<dbReference type="InterPro" id="IPR029062">
    <property type="entry name" value="Class_I_gatase-like"/>
</dbReference>
<comment type="function">
    <text evidence="6 7">Catalyzes amidations at positions B, D, E, and G on adenosylcobyrinic A,C-diamide. NH(2) groups are provided by glutamine, and one molecule of ATP is hydrogenolyzed for each amidation.</text>
</comment>
<keyword evidence="11" id="KW-1185">Reference proteome</keyword>
<dbReference type="Gene3D" id="3.40.50.300">
    <property type="entry name" value="P-loop containing nucleotide triphosphate hydrolases"/>
    <property type="match status" value="1"/>
</dbReference>
<dbReference type="GO" id="GO:0009236">
    <property type="term" value="P:cobalamin biosynthetic process"/>
    <property type="evidence" value="ECO:0007669"/>
    <property type="project" value="UniProtKB-UniRule"/>
</dbReference>
<evidence type="ECO:0000259" key="9">
    <source>
        <dbReference type="Pfam" id="PF07685"/>
    </source>
</evidence>
<dbReference type="UniPathway" id="UPA00148"/>
<dbReference type="Pfam" id="PF01656">
    <property type="entry name" value="CbiA"/>
    <property type="match status" value="1"/>
</dbReference>
<dbReference type="AlphaFoldDB" id="Q1YF60"/>
<dbReference type="SUPFAM" id="SSF52317">
    <property type="entry name" value="Class I glutamine amidotransferase-like"/>
    <property type="match status" value="1"/>
</dbReference>
<reference evidence="10 11" key="1">
    <citation type="journal article" date="2008" name="Appl. Environ. Microbiol.">
        <title>Genomic insights into Mn(II) oxidation by the marine alphaproteobacterium Aurantimonas sp. strain SI85-9A1.</title>
        <authorList>
            <person name="Dick G.J."/>
            <person name="Podell S."/>
            <person name="Johnson H.A."/>
            <person name="Rivera-Espinoza Y."/>
            <person name="Bernier-Latmani R."/>
            <person name="McCarthy J.K."/>
            <person name="Torpey J.W."/>
            <person name="Clement B.G."/>
            <person name="Gaasterland T."/>
            <person name="Tebo B.M."/>
        </authorList>
    </citation>
    <scope>NUCLEOTIDE SEQUENCE [LARGE SCALE GENOMIC DNA]</scope>
    <source>
        <strain evidence="10 11">SI85-9A1</strain>
    </source>
</reference>
<evidence type="ECO:0000259" key="8">
    <source>
        <dbReference type="Pfam" id="PF01656"/>
    </source>
</evidence>
<dbReference type="PANTHER" id="PTHR21343">
    <property type="entry name" value="DETHIOBIOTIN SYNTHETASE"/>
    <property type="match status" value="1"/>
</dbReference>
<dbReference type="NCBIfam" id="NF001989">
    <property type="entry name" value="PRK00784.1"/>
    <property type="match status" value="1"/>
</dbReference>
<proteinExistence type="inferred from homology"/>
<evidence type="ECO:0000256" key="2">
    <source>
        <dbReference type="ARBA" id="ARBA00006205"/>
    </source>
</evidence>